<evidence type="ECO:0000256" key="1">
    <source>
        <dbReference type="SAM" id="Coils"/>
    </source>
</evidence>
<feature type="coiled-coil region" evidence="1">
    <location>
        <begin position="8"/>
        <end position="42"/>
    </location>
</feature>
<evidence type="ECO:0000313" key="2">
    <source>
        <dbReference type="EMBL" id="REF86543.1"/>
    </source>
</evidence>
<comment type="caution">
    <text evidence="2">The sequence shown here is derived from an EMBL/GenBank/DDBJ whole genome shotgun (WGS) entry which is preliminary data.</text>
</comment>
<keyword evidence="1" id="KW-0175">Coiled coil</keyword>
<sequence length="529" mass="57027">MLNVASPAQAQSASEQRMEARLDALMNEVAELKQEMRAQKRQTQHVLAHVRMAETAPVLAGPVVKGPGPYVPPQPWDKKFHLFGITLTPGGFIEAAGVWRSRGDSTGLDTNWNGIPMGNLPLSHTNELRFDARQSRFSLLAQGNVNPALLISGYSEFDFLAAAGTANQTDSNSYTPRVRNLYVTADWMDTGWSLLAGQSWTLATTNGEGIKPRTEIFAPFIDANFIPGSVWARQPGVRVTKTFGEFTAAVSAEQPETTFAPACPGIGTYGSIGNGVSVYCQQAGTHFFNGATNYSLNRIPDILAKVAWDPRIADRNMHFEAFGLYSDLYDRVEYAGNNFASKDTTGWGVGGSVIVPILPKWLDFQANAMTGRGIGRYGVSTLPTATFNPDGSLSPIPETIALAFLTLHATPQIDLWAAAGIEHEYGDYFLGGTVNGPGSPLANNTGCNIETAAASTCNGITKDIWQLTGGVWDRVYQGDFGSLRVGLQYSYTQRELFAGSGGLPAGSAPLGAKTNDNILLTSLRYYPFQ</sequence>
<dbReference type="AlphaFoldDB" id="A0A3D9YY75"/>
<dbReference type="RefSeq" id="WP_115837060.1">
    <property type="nucleotide sequence ID" value="NZ_CP025086.1"/>
</dbReference>
<gene>
    <name evidence="2" type="ORF">DES32_2600</name>
</gene>
<dbReference type="Proteomes" id="UP000256900">
    <property type="component" value="Unassembled WGS sequence"/>
</dbReference>
<dbReference type="SUPFAM" id="SSF56935">
    <property type="entry name" value="Porins"/>
    <property type="match status" value="1"/>
</dbReference>
<organism evidence="2 3">
    <name type="scientific">Methylovirgula ligni</name>
    <dbReference type="NCBI Taxonomy" id="569860"/>
    <lineage>
        <taxon>Bacteria</taxon>
        <taxon>Pseudomonadati</taxon>
        <taxon>Pseudomonadota</taxon>
        <taxon>Alphaproteobacteria</taxon>
        <taxon>Hyphomicrobiales</taxon>
        <taxon>Beijerinckiaceae</taxon>
        <taxon>Methylovirgula</taxon>
    </lineage>
</organism>
<name>A0A3D9YY75_9HYPH</name>
<dbReference type="EMBL" id="QUMO01000003">
    <property type="protein sequence ID" value="REF86543.1"/>
    <property type="molecule type" value="Genomic_DNA"/>
</dbReference>
<evidence type="ECO:0008006" key="4">
    <source>
        <dbReference type="Google" id="ProtNLM"/>
    </source>
</evidence>
<accession>A0A3D9YY75</accession>
<keyword evidence="3" id="KW-1185">Reference proteome</keyword>
<protein>
    <recommendedName>
        <fullName evidence="4">Porin</fullName>
    </recommendedName>
</protein>
<dbReference type="OrthoDB" id="128078at2"/>
<evidence type="ECO:0000313" key="3">
    <source>
        <dbReference type="Proteomes" id="UP000256900"/>
    </source>
</evidence>
<proteinExistence type="predicted"/>
<reference evidence="2 3" key="1">
    <citation type="submission" date="2018-08" db="EMBL/GenBank/DDBJ databases">
        <title>Genomic Encyclopedia of Type Strains, Phase IV (KMG-IV): sequencing the most valuable type-strain genomes for metagenomic binning, comparative biology and taxonomic classification.</title>
        <authorList>
            <person name="Goeker M."/>
        </authorList>
    </citation>
    <scope>NUCLEOTIDE SEQUENCE [LARGE SCALE GENOMIC DNA]</scope>
    <source>
        <strain evidence="2 3">BW863</strain>
    </source>
</reference>